<keyword evidence="1" id="KW-1133">Transmembrane helix</keyword>
<evidence type="ECO:0000313" key="2">
    <source>
        <dbReference type="EMBL" id="OXA79125.1"/>
    </source>
</evidence>
<name>A0ABX4BRC3_FLAFR</name>
<organism evidence="2 3">
    <name type="scientific">Flavobacterium frigidimaris</name>
    <dbReference type="NCBI Taxonomy" id="262320"/>
    <lineage>
        <taxon>Bacteria</taxon>
        <taxon>Pseudomonadati</taxon>
        <taxon>Bacteroidota</taxon>
        <taxon>Flavobacteriia</taxon>
        <taxon>Flavobacteriales</taxon>
        <taxon>Flavobacteriaceae</taxon>
        <taxon>Flavobacterium</taxon>
    </lineage>
</organism>
<keyword evidence="1" id="KW-0472">Membrane</keyword>
<dbReference type="RefSeq" id="WP_074658951.1">
    <property type="nucleotide sequence ID" value="NZ_MUGV01000018.1"/>
</dbReference>
<comment type="caution">
    <text evidence="2">The sequence shown here is derived from an EMBL/GenBank/DDBJ whole genome shotgun (WGS) entry which is preliminary data.</text>
</comment>
<dbReference type="EMBL" id="MUGV01000018">
    <property type="protein sequence ID" value="OXA79125.1"/>
    <property type="molecule type" value="Genomic_DNA"/>
</dbReference>
<reference evidence="2 3" key="1">
    <citation type="submission" date="2016-11" db="EMBL/GenBank/DDBJ databases">
        <title>Whole genomes of Flavobacteriaceae.</title>
        <authorList>
            <person name="Stine C."/>
            <person name="Li C."/>
            <person name="Tadesse D."/>
        </authorList>
    </citation>
    <scope>NUCLEOTIDE SEQUENCE [LARGE SCALE GENOMIC DNA]</scope>
    <source>
        <strain evidence="2 3">DSM 15937</strain>
    </source>
</reference>
<accession>A0ABX4BRC3</accession>
<feature type="transmembrane region" description="Helical" evidence="1">
    <location>
        <begin position="183"/>
        <end position="202"/>
    </location>
</feature>
<proteinExistence type="predicted"/>
<evidence type="ECO:0000313" key="3">
    <source>
        <dbReference type="Proteomes" id="UP000198382"/>
    </source>
</evidence>
<evidence type="ECO:0000256" key="1">
    <source>
        <dbReference type="SAM" id="Phobius"/>
    </source>
</evidence>
<dbReference type="Proteomes" id="UP000198382">
    <property type="component" value="Unassembled WGS sequence"/>
</dbReference>
<keyword evidence="3" id="KW-1185">Reference proteome</keyword>
<protein>
    <submittedName>
        <fullName evidence="2">Uncharacterized protein</fullName>
    </submittedName>
</protein>
<sequence>MYNITSEEYKKAIKAKYEIEKSGDYSNFLMSPTQANLRKLCWERFKENTSKDDLNAFQSFFDFEFSVTRKNQLKEQTDKLKPIRAFFIGKTESPTDETIDFAAILVDYKLRPYRKFEKETIIKTKQSIDNSFDSEIVSEDEKRQLDTFFEDQGEKSIGQNEEMEKSSRKNKLLEKLFNKSKPAMITVGVLFCLIAVIIYFAFIKKNCMQWSEDHYEIVDCSIKPKPDLNIVIPLNKDLLDFRKVKVCDTTNCFNKNGNAFIWYSKSNNIVEFFNTHGNHPINHKPLRAVTPYIFKKYSEDCVPQK</sequence>
<keyword evidence="1" id="KW-0812">Transmembrane</keyword>
<gene>
    <name evidence="2" type="ORF">B0A65_11300</name>
</gene>